<feature type="chain" id="PRO_5011480582" description="ThuA-like domain-containing protein" evidence="1">
    <location>
        <begin position="23"/>
        <end position="253"/>
    </location>
</feature>
<proteinExistence type="predicted"/>
<dbReference type="InParanoid" id="A0A1H9NUK3"/>
<protein>
    <recommendedName>
        <fullName evidence="2">ThuA-like domain-containing protein</fullName>
    </recommendedName>
</protein>
<evidence type="ECO:0000313" key="4">
    <source>
        <dbReference type="Proteomes" id="UP000199021"/>
    </source>
</evidence>
<dbReference type="Pfam" id="PF06283">
    <property type="entry name" value="ThuA"/>
    <property type="match status" value="1"/>
</dbReference>
<sequence>MLSKNFLCTCVLALLCFGTLSAQQFKALLVVQTAGWQHESTFSALPAMEKMAARHDFKLDLKQRAMPVNDKMLANYDVVIFINTTGDIFNDAEQMAMEKFIQSGKGWVGVHAASDTEYDWKWYTDMVGHMFKIHPVVQTAMVDVHDSSFPGLEGWPKRKMWTDEFYEYKDGTKKEGFNYLVTVDESTYDWQAQWGPDNKAKGHGDFHPMSWNHEYDGGRAFYTNFGHVPAVFEDPDFLQHLYGGIWWAAKGKR</sequence>
<dbReference type="STRING" id="478744.SAMN05444359_13942"/>
<dbReference type="AlphaFoldDB" id="A0A1H9NUK3"/>
<feature type="signal peptide" evidence="1">
    <location>
        <begin position="1"/>
        <end position="22"/>
    </location>
</feature>
<dbReference type="PANTHER" id="PTHR40469:SF2">
    <property type="entry name" value="GALACTOSE-BINDING DOMAIN-LIKE SUPERFAMILY PROTEIN"/>
    <property type="match status" value="1"/>
</dbReference>
<gene>
    <name evidence="3" type="ORF">SAMN05444359_13942</name>
</gene>
<dbReference type="SUPFAM" id="SSF52317">
    <property type="entry name" value="Class I glutamine amidotransferase-like"/>
    <property type="match status" value="1"/>
</dbReference>
<dbReference type="EMBL" id="FOFB01000039">
    <property type="protein sequence ID" value="SER39345.1"/>
    <property type="molecule type" value="Genomic_DNA"/>
</dbReference>
<dbReference type="InterPro" id="IPR029062">
    <property type="entry name" value="Class_I_gatase-like"/>
</dbReference>
<dbReference type="Gene3D" id="3.40.50.880">
    <property type="match status" value="1"/>
</dbReference>
<feature type="domain" description="ThuA-like" evidence="2">
    <location>
        <begin position="27"/>
        <end position="248"/>
    </location>
</feature>
<keyword evidence="4" id="KW-1185">Reference proteome</keyword>
<evidence type="ECO:0000259" key="2">
    <source>
        <dbReference type="Pfam" id="PF06283"/>
    </source>
</evidence>
<reference evidence="4" key="1">
    <citation type="submission" date="2016-10" db="EMBL/GenBank/DDBJ databases">
        <authorList>
            <person name="Varghese N."/>
            <person name="Submissions S."/>
        </authorList>
    </citation>
    <scope>NUCLEOTIDE SEQUENCE [LARGE SCALE GENOMIC DNA]</scope>
    <source>
        <strain evidence="4">DSM 24740</strain>
    </source>
</reference>
<accession>A0A1H9NUK3</accession>
<name>A0A1H9NUK3_9BACT</name>
<evidence type="ECO:0000256" key="1">
    <source>
        <dbReference type="SAM" id="SignalP"/>
    </source>
</evidence>
<dbReference type="InterPro" id="IPR029010">
    <property type="entry name" value="ThuA-like"/>
</dbReference>
<organism evidence="3 4">
    <name type="scientific">Neolewinella agarilytica</name>
    <dbReference type="NCBI Taxonomy" id="478744"/>
    <lineage>
        <taxon>Bacteria</taxon>
        <taxon>Pseudomonadati</taxon>
        <taxon>Bacteroidota</taxon>
        <taxon>Saprospiria</taxon>
        <taxon>Saprospirales</taxon>
        <taxon>Lewinellaceae</taxon>
        <taxon>Neolewinella</taxon>
    </lineage>
</organism>
<dbReference type="PANTHER" id="PTHR40469">
    <property type="entry name" value="SECRETED GLYCOSYL HYDROLASE"/>
    <property type="match status" value="1"/>
</dbReference>
<dbReference type="Proteomes" id="UP000199021">
    <property type="component" value="Unassembled WGS sequence"/>
</dbReference>
<evidence type="ECO:0000313" key="3">
    <source>
        <dbReference type="EMBL" id="SER39345.1"/>
    </source>
</evidence>
<dbReference type="RefSeq" id="WP_217642209.1">
    <property type="nucleotide sequence ID" value="NZ_FOFB01000039.1"/>
</dbReference>
<keyword evidence="1" id="KW-0732">Signal</keyword>